<protein>
    <submittedName>
        <fullName evidence="1">Uncharacterized protein</fullName>
    </submittedName>
</protein>
<dbReference type="EMBL" id="MN586027">
    <property type="protein sequence ID" value="QGJ93513.1"/>
    <property type="molecule type" value="Genomic_DNA"/>
</dbReference>
<keyword evidence="2" id="KW-1185">Reference proteome</keyword>
<evidence type="ECO:0000313" key="1">
    <source>
        <dbReference type="EMBL" id="QGJ93513.1"/>
    </source>
</evidence>
<dbReference type="GeneID" id="55814517"/>
<proteinExistence type="predicted"/>
<dbReference type="KEGG" id="vg:55814517"/>
<gene>
    <name evidence="1" type="primary">65</name>
    <name evidence="1" type="ORF">SEA_MUFASA8_65</name>
</gene>
<accession>A0A649VPB8</accession>
<evidence type="ECO:0000313" key="2">
    <source>
        <dbReference type="Proteomes" id="UP000427282"/>
    </source>
</evidence>
<sequence>MSRRADAPQTTNADTPRAAELRRAAKVCVTANHGPFHPEDCPLKQAIPDGSVPHPFSTTAEAIKAITGKGLDSTKPAYLRSQLRRWAIKEGN</sequence>
<name>A0A649VPB8_9CAUD</name>
<reference evidence="1 2" key="1">
    <citation type="submission" date="2019-10" db="EMBL/GenBank/DDBJ databases">
        <authorList>
            <person name="Garlena R.A."/>
            <person name="Russell D.A."/>
            <person name="Pope W.H."/>
            <person name="Jacobs-Sera D."/>
            <person name="Hatfull G.F."/>
        </authorList>
    </citation>
    <scope>NUCLEOTIDE SEQUENCE [LARGE SCALE GENOMIC DNA]</scope>
</reference>
<organism evidence="1 2">
    <name type="scientific">Arthrobacter phage Mufasa8</name>
    <dbReference type="NCBI Taxonomy" id="2656526"/>
    <lineage>
        <taxon>Viruses</taxon>
        <taxon>Duplodnaviria</taxon>
        <taxon>Heunggongvirae</taxon>
        <taxon>Uroviricota</taxon>
        <taxon>Caudoviricetes</taxon>
        <taxon>Mufasoctovirus</taxon>
        <taxon>Mufasoctovirus mufasa8</taxon>
    </lineage>
</organism>
<dbReference type="Proteomes" id="UP000427282">
    <property type="component" value="Segment"/>
</dbReference>
<dbReference type="RefSeq" id="YP_009885145.1">
    <property type="nucleotide sequence ID" value="NC_049478.1"/>
</dbReference>